<dbReference type="InterPro" id="IPR039425">
    <property type="entry name" value="RNA_pol_sigma-70-like"/>
</dbReference>
<dbReference type="KEGG" id="abac:LuPra_00190"/>
<reference evidence="9" key="2">
    <citation type="submission" date="2016-04" db="EMBL/GenBank/DDBJ databases">
        <title>First Complete Genome Sequence of a Subdivision 6 Acidobacterium.</title>
        <authorList>
            <person name="Huang S."/>
            <person name="Vieira S."/>
            <person name="Bunk B."/>
            <person name="Riedel T."/>
            <person name="Sproeer C."/>
            <person name="Overmann J."/>
        </authorList>
    </citation>
    <scope>NUCLEOTIDE SEQUENCE [LARGE SCALE GENOMIC DNA]</scope>
    <source>
        <strain evidence="9">DSM 100886 HEG_-6_39</strain>
    </source>
</reference>
<dbReference type="InterPro" id="IPR013325">
    <property type="entry name" value="RNA_pol_sigma_r2"/>
</dbReference>
<dbReference type="PANTHER" id="PTHR43133">
    <property type="entry name" value="RNA POLYMERASE ECF-TYPE SIGMA FACTO"/>
    <property type="match status" value="1"/>
</dbReference>
<reference evidence="8 9" key="1">
    <citation type="journal article" date="2016" name="Genome Announc.">
        <title>First Complete Genome Sequence of a Subdivision 6 Acidobacterium Strain.</title>
        <authorList>
            <person name="Huang S."/>
            <person name="Vieira S."/>
            <person name="Bunk B."/>
            <person name="Riedel T."/>
            <person name="Sproer C."/>
            <person name="Overmann J."/>
        </authorList>
    </citation>
    <scope>NUCLEOTIDE SEQUENCE [LARGE SCALE GENOMIC DNA]</scope>
    <source>
        <strain evidence="9">DSM 100886 HEG_-6_39</strain>
    </source>
</reference>
<dbReference type="STRING" id="1855912.LuPra_00190"/>
<evidence type="ECO:0000256" key="3">
    <source>
        <dbReference type="ARBA" id="ARBA00023082"/>
    </source>
</evidence>
<keyword evidence="4" id="KW-0238">DNA-binding</keyword>
<dbReference type="SUPFAM" id="SSF88659">
    <property type="entry name" value="Sigma3 and sigma4 domains of RNA polymerase sigma factors"/>
    <property type="match status" value="1"/>
</dbReference>
<dbReference type="InterPro" id="IPR014284">
    <property type="entry name" value="RNA_pol_sigma-70_dom"/>
</dbReference>
<evidence type="ECO:0000256" key="2">
    <source>
        <dbReference type="ARBA" id="ARBA00023015"/>
    </source>
</evidence>
<organism evidence="8 9">
    <name type="scientific">Luteitalea pratensis</name>
    <dbReference type="NCBI Taxonomy" id="1855912"/>
    <lineage>
        <taxon>Bacteria</taxon>
        <taxon>Pseudomonadati</taxon>
        <taxon>Acidobacteriota</taxon>
        <taxon>Vicinamibacteria</taxon>
        <taxon>Vicinamibacterales</taxon>
        <taxon>Vicinamibacteraceae</taxon>
        <taxon>Luteitalea</taxon>
    </lineage>
</organism>
<dbReference type="GO" id="GO:0016987">
    <property type="term" value="F:sigma factor activity"/>
    <property type="evidence" value="ECO:0007669"/>
    <property type="project" value="UniProtKB-KW"/>
</dbReference>
<sequence length="174" mass="20246">MPPLSPQIDPADRFEVLFREHYARVARVIGRIVRDQARAEEMAVDVFVKWRRHPAAHGDGAEGWLYRTAVRAALDAWRRERRWARLHRVLANVSGSPRTPEVLHEREREREQVHATLARLRRRDATALLLWSEDVPYEEIAAALTVRSSSVGSLLKRAQLTFRKEYEARYGTRS</sequence>
<feature type="domain" description="RNA polymerase sigma factor 70 region 4 type 2" evidence="7">
    <location>
        <begin position="110"/>
        <end position="158"/>
    </location>
</feature>
<dbReference type="InterPro" id="IPR036388">
    <property type="entry name" value="WH-like_DNA-bd_sf"/>
</dbReference>
<dbReference type="AlphaFoldDB" id="A0A143PF06"/>
<evidence type="ECO:0000313" key="9">
    <source>
        <dbReference type="Proteomes" id="UP000076079"/>
    </source>
</evidence>
<keyword evidence="3" id="KW-0731">Sigma factor</keyword>
<evidence type="ECO:0000259" key="6">
    <source>
        <dbReference type="Pfam" id="PF04542"/>
    </source>
</evidence>
<dbReference type="Pfam" id="PF08281">
    <property type="entry name" value="Sigma70_r4_2"/>
    <property type="match status" value="1"/>
</dbReference>
<evidence type="ECO:0000313" key="8">
    <source>
        <dbReference type="EMBL" id="AMY07026.1"/>
    </source>
</evidence>
<dbReference type="SUPFAM" id="SSF88946">
    <property type="entry name" value="Sigma2 domain of RNA polymerase sigma factors"/>
    <property type="match status" value="1"/>
</dbReference>
<evidence type="ECO:0000256" key="1">
    <source>
        <dbReference type="ARBA" id="ARBA00010641"/>
    </source>
</evidence>
<comment type="similarity">
    <text evidence="1">Belongs to the sigma-70 factor family. ECF subfamily.</text>
</comment>
<dbReference type="PANTHER" id="PTHR43133:SF8">
    <property type="entry name" value="RNA POLYMERASE SIGMA FACTOR HI_1459-RELATED"/>
    <property type="match status" value="1"/>
</dbReference>
<keyword evidence="5" id="KW-0804">Transcription</keyword>
<dbReference type="Gene3D" id="1.10.10.10">
    <property type="entry name" value="Winged helix-like DNA-binding domain superfamily/Winged helix DNA-binding domain"/>
    <property type="match status" value="1"/>
</dbReference>
<dbReference type="GO" id="GO:0003677">
    <property type="term" value="F:DNA binding"/>
    <property type="evidence" value="ECO:0007669"/>
    <property type="project" value="UniProtKB-KW"/>
</dbReference>
<dbReference type="InterPro" id="IPR013249">
    <property type="entry name" value="RNA_pol_sigma70_r4_t2"/>
</dbReference>
<dbReference type="Proteomes" id="UP000076079">
    <property type="component" value="Chromosome"/>
</dbReference>
<dbReference type="RefSeq" id="WP_110169030.1">
    <property type="nucleotide sequence ID" value="NZ_CP015136.1"/>
</dbReference>
<dbReference type="InterPro" id="IPR007627">
    <property type="entry name" value="RNA_pol_sigma70_r2"/>
</dbReference>
<dbReference type="OrthoDB" id="129446at2"/>
<evidence type="ECO:0000259" key="7">
    <source>
        <dbReference type="Pfam" id="PF08281"/>
    </source>
</evidence>
<dbReference type="InterPro" id="IPR013324">
    <property type="entry name" value="RNA_pol_sigma_r3/r4-like"/>
</dbReference>
<keyword evidence="9" id="KW-1185">Reference proteome</keyword>
<dbReference type="NCBIfam" id="TIGR02937">
    <property type="entry name" value="sigma70-ECF"/>
    <property type="match status" value="1"/>
</dbReference>
<name>A0A143PF06_LUTPR</name>
<gene>
    <name evidence="8" type="primary">ylaC</name>
    <name evidence="8" type="ORF">LuPra_00190</name>
</gene>
<evidence type="ECO:0000256" key="4">
    <source>
        <dbReference type="ARBA" id="ARBA00023125"/>
    </source>
</evidence>
<proteinExistence type="inferred from homology"/>
<accession>A0A143PF06</accession>
<dbReference type="Pfam" id="PF04542">
    <property type="entry name" value="Sigma70_r2"/>
    <property type="match status" value="1"/>
</dbReference>
<dbReference type="GO" id="GO:0006352">
    <property type="term" value="P:DNA-templated transcription initiation"/>
    <property type="evidence" value="ECO:0007669"/>
    <property type="project" value="InterPro"/>
</dbReference>
<dbReference type="EMBL" id="CP015136">
    <property type="protein sequence ID" value="AMY07026.1"/>
    <property type="molecule type" value="Genomic_DNA"/>
</dbReference>
<dbReference type="Gene3D" id="1.10.1740.10">
    <property type="match status" value="1"/>
</dbReference>
<evidence type="ECO:0000256" key="5">
    <source>
        <dbReference type="ARBA" id="ARBA00023163"/>
    </source>
</evidence>
<protein>
    <submittedName>
        <fullName evidence="8">RNA polymerase sigma factor YlaC</fullName>
    </submittedName>
</protein>
<feature type="domain" description="RNA polymerase sigma-70 region 2" evidence="6">
    <location>
        <begin position="17"/>
        <end position="82"/>
    </location>
</feature>
<keyword evidence="2" id="KW-0805">Transcription regulation</keyword>